<accession>A0A9R0A770</accession>
<feature type="coiled-coil region" evidence="1">
    <location>
        <begin position="74"/>
        <end position="101"/>
    </location>
</feature>
<organism evidence="3">
    <name type="scientific">Cyprinus carpio</name>
    <name type="common">Common carp</name>
    <dbReference type="NCBI Taxonomy" id="7962"/>
    <lineage>
        <taxon>Eukaryota</taxon>
        <taxon>Metazoa</taxon>
        <taxon>Chordata</taxon>
        <taxon>Craniata</taxon>
        <taxon>Vertebrata</taxon>
        <taxon>Euteleostomi</taxon>
        <taxon>Actinopterygii</taxon>
        <taxon>Neopterygii</taxon>
        <taxon>Teleostei</taxon>
        <taxon>Ostariophysi</taxon>
        <taxon>Cypriniformes</taxon>
        <taxon>Cyprinidae</taxon>
        <taxon>Cyprininae</taxon>
        <taxon>Cyprinus</taxon>
    </lineage>
</organism>
<dbReference type="RefSeq" id="XP_042586326.1">
    <property type="nucleotide sequence ID" value="XM_042730392.1"/>
</dbReference>
<feature type="compositionally biased region" description="Basic and acidic residues" evidence="2">
    <location>
        <begin position="1"/>
        <end position="13"/>
    </location>
</feature>
<protein>
    <submittedName>
        <fullName evidence="3">Uncharacterized protein LOC122138310</fullName>
    </submittedName>
</protein>
<gene>
    <name evidence="3" type="primary">LOC122138310</name>
</gene>
<dbReference type="AlphaFoldDB" id="A0A9R0A770"/>
<dbReference type="KEGG" id="ccar:122138310"/>
<sequence length="221" mass="24462">MEGDRKSETEKMLKSSSVVTRSTASSKRSSRTSASMAAAKARARAEAERTRAYYVKKETEMKVEKVRMEGSLTALEHEKEAAAAMAEARILEEAVESMEEGSYRSHSPIAPAADPVQRTSDYVEQHTNNSIVVPPEEISLATPPVDFMNLYGSENKQLKESSHRSVPPDFVEQVTIQSQSLTLTIFKSLSLPRTVQLITGPLHRLSIPAFLCSHLPTEKLK</sequence>
<feature type="compositionally biased region" description="Low complexity" evidence="2">
    <location>
        <begin position="15"/>
        <end position="40"/>
    </location>
</feature>
<keyword evidence="1" id="KW-0175">Coiled coil</keyword>
<evidence type="ECO:0000256" key="1">
    <source>
        <dbReference type="SAM" id="Coils"/>
    </source>
</evidence>
<evidence type="ECO:0000313" key="3">
    <source>
        <dbReference type="RefSeq" id="XP_042586326.1"/>
    </source>
</evidence>
<reference evidence="3" key="1">
    <citation type="submission" date="2025-08" db="UniProtKB">
        <authorList>
            <consortium name="RefSeq"/>
        </authorList>
    </citation>
    <scope>IDENTIFICATION</scope>
    <source>
        <tissue evidence="3">Muscle</tissue>
    </source>
</reference>
<feature type="region of interest" description="Disordered" evidence="2">
    <location>
        <begin position="1"/>
        <end position="49"/>
    </location>
</feature>
<dbReference type="Proteomes" id="UP001155660">
    <property type="component" value="Chromosome B8"/>
</dbReference>
<name>A0A9R0A770_CYPCA</name>
<proteinExistence type="predicted"/>
<evidence type="ECO:0000256" key="2">
    <source>
        <dbReference type="SAM" id="MobiDB-lite"/>
    </source>
</evidence>
<dbReference type="GeneID" id="122138310"/>